<keyword evidence="4 6" id="KW-0472">Membrane</keyword>
<reference evidence="8 9" key="1">
    <citation type="journal article" date="2018" name="Mol. Biol. Evol.">
        <title>Broad Genomic Sampling Reveals a Smut Pathogenic Ancestry of the Fungal Clade Ustilaginomycotina.</title>
        <authorList>
            <person name="Kijpornyongpan T."/>
            <person name="Mondo S.J."/>
            <person name="Barry K."/>
            <person name="Sandor L."/>
            <person name="Lee J."/>
            <person name="Lipzen A."/>
            <person name="Pangilinan J."/>
            <person name="LaButti K."/>
            <person name="Hainaut M."/>
            <person name="Henrissat B."/>
            <person name="Grigoriev I.V."/>
            <person name="Spatafora J.W."/>
            <person name="Aime M.C."/>
        </authorList>
    </citation>
    <scope>NUCLEOTIDE SEQUENCE [LARGE SCALE GENOMIC DNA]</scope>
    <source>
        <strain evidence="8 9">MCA 4658</strain>
    </source>
</reference>
<evidence type="ECO:0000256" key="5">
    <source>
        <dbReference type="SAM" id="MobiDB-lite"/>
    </source>
</evidence>
<dbReference type="GO" id="GO:0016020">
    <property type="term" value="C:membrane"/>
    <property type="evidence" value="ECO:0007669"/>
    <property type="project" value="UniProtKB-SubCell"/>
</dbReference>
<dbReference type="RefSeq" id="XP_025372342.1">
    <property type="nucleotide sequence ID" value="XM_025512396.1"/>
</dbReference>
<keyword evidence="2 6" id="KW-0812">Transmembrane</keyword>
<dbReference type="GO" id="GO:0008610">
    <property type="term" value="P:lipid biosynthetic process"/>
    <property type="evidence" value="ECO:0007669"/>
    <property type="project" value="InterPro"/>
</dbReference>
<dbReference type="Proteomes" id="UP000245783">
    <property type="component" value="Unassembled WGS sequence"/>
</dbReference>
<evidence type="ECO:0000256" key="3">
    <source>
        <dbReference type="ARBA" id="ARBA00022989"/>
    </source>
</evidence>
<dbReference type="InterPro" id="IPR050307">
    <property type="entry name" value="Sterol_Desaturase_Related"/>
</dbReference>
<accession>A0A316W5Z9</accession>
<dbReference type="STRING" id="1522189.A0A316W5Z9"/>
<feature type="domain" description="Fatty acid hydroxylase" evidence="7">
    <location>
        <begin position="196"/>
        <end position="340"/>
    </location>
</feature>
<dbReference type="PANTHER" id="PTHR11863">
    <property type="entry name" value="STEROL DESATURASE"/>
    <property type="match status" value="1"/>
</dbReference>
<gene>
    <name evidence="8" type="ORF">IE81DRAFT_309329</name>
</gene>
<protein>
    <recommendedName>
        <fullName evidence="7">Fatty acid hydroxylase domain-containing protein</fullName>
    </recommendedName>
</protein>
<dbReference type="InterPro" id="IPR006694">
    <property type="entry name" value="Fatty_acid_hydroxylase"/>
</dbReference>
<feature type="transmembrane region" description="Helical" evidence="6">
    <location>
        <begin position="157"/>
        <end position="177"/>
    </location>
</feature>
<dbReference type="AlphaFoldDB" id="A0A316W5Z9"/>
<keyword evidence="9" id="KW-1185">Reference proteome</keyword>
<evidence type="ECO:0000256" key="1">
    <source>
        <dbReference type="ARBA" id="ARBA00004370"/>
    </source>
</evidence>
<evidence type="ECO:0000313" key="8">
    <source>
        <dbReference type="EMBL" id="PWN45182.1"/>
    </source>
</evidence>
<comment type="subcellular location">
    <subcellularLocation>
        <location evidence="1">Membrane</location>
    </subcellularLocation>
</comment>
<dbReference type="EMBL" id="KZ819356">
    <property type="protein sequence ID" value="PWN45182.1"/>
    <property type="molecule type" value="Genomic_DNA"/>
</dbReference>
<feature type="transmembrane region" description="Helical" evidence="6">
    <location>
        <begin position="109"/>
        <end position="127"/>
    </location>
</feature>
<dbReference type="InParanoid" id="A0A316W5Z9"/>
<keyword evidence="3 6" id="KW-1133">Transmembrane helix</keyword>
<evidence type="ECO:0000256" key="4">
    <source>
        <dbReference type="ARBA" id="ARBA00023136"/>
    </source>
</evidence>
<dbReference type="GeneID" id="37034266"/>
<dbReference type="GO" id="GO:0016491">
    <property type="term" value="F:oxidoreductase activity"/>
    <property type="evidence" value="ECO:0007669"/>
    <property type="project" value="InterPro"/>
</dbReference>
<sequence length="361" mass="42005">MSTQTMAGAPAPAKAAGPNLNKNPRMVSTWHLKPADELSWEQRLILKLNVLQQAKDTPKPPVFSKEKGDKVPYLPVYTEQWKWIMPRALLPLAIHGAFQKLTGWNFHPAFAFVYYFLAFKFTALAAVRSFNRMGQRYGYFDGAVPRDGIPDNMSGKVLWSMLGTVSIRPLFAIFLIYNRQESAWNIDPLMLPVQLFLYSAILDFWFYCYHRAMHTVPWLWHHHALHHKTRHPNPLLSAFADNEQEWGDILVIPLLTWLVFPVNFPTWWVCQVFIIYTEAMGHSGVRLYWQTPMTGKWRPVLRLFNMDLALEDHDLHHRRGWKVSSNYGKQTRIWDTLGGTTRDRIEGTEDNIDWVNTAKVL</sequence>
<evidence type="ECO:0000259" key="7">
    <source>
        <dbReference type="Pfam" id="PF04116"/>
    </source>
</evidence>
<feature type="region of interest" description="Disordered" evidence="5">
    <location>
        <begin position="1"/>
        <end position="22"/>
    </location>
</feature>
<organism evidence="8 9">
    <name type="scientific">Ceraceosorus guamensis</name>
    <dbReference type="NCBI Taxonomy" id="1522189"/>
    <lineage>
        <taxon>Eukaryota</taxon>
        <taxon>Fungi</taxon>
        <taxon>Dikarya</taxon>
        <taxon>Basidiomycota</taxon>
        <taxon>Ustilaginomycotina</taxon>
        <taxon>Exobasidiomycetes</taxon>
        <taxon>Ceraceosorales</taxon>
        <taxon>Ceraceosoraceae</taxon>
        <taxon>Ceraceosorus</taxon>
    </lineage>
</organism>
<evidence type="ECO:0000256" key="6">
    <source>
        <dbReference type="SAM" id="Phobius"/>
    </source>
</evidence>
<feature type="compositionally biased region" description="Low complexity" evidence="5">
    <location>
        <begin position="7"/>
        <end position="22"/>
    </location>
</feature>
<feature type="transmembrane region" description="Helical" evidence="6">
    <location>
        <begin position="189"/>
        <end position="209"/>
    </location>
</feature>
<evidence type="ECO:0000256" key="2">
    <source>
        <dbReference type="ARBA" id="ARBA00022692"/>
    </source>
</evidence>
<name>A0A316W5Z9_9BASI</name>
<dbReference type="Pfam" id="PF04116">
    <property type="entry name" value="FA_hydroxylase"/>
    <property type="match status" value="1"/>
</dbReference>
<dbReference type="OrthoDB" id="6354873at2759"/>
<evidence type="ECO:0000313" key="9">
    <source>
        <dbReference type="Proteomes" id="UP000245783"/>
    </source>
</evidence>
<proteinExistence type="predicted"/>
<dbReference type="GO" id="GO:0005506">
    <property type="term" value="F:iron ion binding"/>
    <property type="evidence" value="ECO:0007669"/>
    <property type="project" value="InterPro"/>
</dbReference>